<protein>
    <submittedName>
        <fullName evidence="2">Uncharacterized protein</fullName>
    </submittedName>
</protein>
<evidence type="ECO:0000313" key="2">
    <source>
        <dbReference type="EMBL" id="KAA1140253.1"/>
    </source>
</evidence>
<dbReference type="Proteomes" id="UP000323297">
    <property type="component" value="Unassembled WGS sequence"/>
</dbReference>
<feature type="compositionally biased region" description="Basic residues" evidence="1">
    <location>
        <begin position="29"/>
        <end position="38"/>
    </location>
</feature>
<dbReference type="RefSeq" id="WP_149608387.1">
    <property type="nucleotide sequence ID" value="NZ_VTZD01000070.1"/>
</dbReference>
<evidence type="ECO:0000313" key="3">
    <source>
        <dbReference type="Proteomes" id="UP000323297"/>
    </source>
</evidence>
<gene>
    <name evidence="2" type="ORF">D3H66_25380</name>
</gene>
<evidence type="ECO:0000256" key="1">
    <source>
        <dbReference type="SAM" id="MobiDB-lite"/>
    </source>
</evidence>
<proteinExistence type="predicted"/>
<dbReference type="EMBL" id="VTZD01000070">
    <property type="protein sequence ID" value="KAA1140253.1"/>
    <property type="molecule type" value="Genomic_DNA"/>
</dbReference>
<accession>A0A5B0ST13</accession>
<reference evidence="2 3" key="1">
    <citation type="submission" date="2019-08" db="EMBL/GenBank/DDBJ databases">
        <title>Draft genome sequence of Citrobacter portucalensis strain isolated from green turtle.</title>
        <authorList>
            <person name="Fernandes M.R."/>
            <person name="Sellera F.P."/>
            <person name="Goldeberg D.W."/>
            <person name="Costa D.C."/>
            <person name="Lincopan N."/>
        </authorList>
    </citation>
    <scope>NUCLEOTIDE SEQUENCE [LARGE SCALE GENOMIC DNA]</scope>
    <source>
        <strain evidence="2 3">TV06</strain>
    </source>
</reference>
<dbReference type="AlphaFoldDB" id="A0A5B0ST13"/>
<comment type="caution">
    <text evidence="2">The sequence shown here is derived from an EMBL/GenBank/DDBJ whole genome shotgun (WGS) entry which is preliminary data.</text>
</comment>
<sequence>MNGKANKGGQLGINGQQYKGGQFLPASKRTVKGQHRASKSNNKPRSYLTEPGKVELLPPGKKAIFGTIRAFVQIENGTMVITASDHSLRAYGYTRDLMQALVDQYNNGERLITTPDHNEADNVY</sequence>
<organism evidence="2 3">
    <name type="scientific">Citrobacter portucalensis</name>
    <dbReference type="NCBI Taxonomy" id="1639133"/>
    <lineage>
        <taxon>Bacteria</taxon>
        <taxon>Pseudomonadati</taxon>
        <taxon>Pseudomonadota</taxon>
        <taxon>Gammaproteobacteria</taxon>
        <taxon>Enterobacterales</taxon>
        <taxon>Enterobacteriaceae</taxon>
        <taxon>Citrobacter</taxon>
        <taxon>Citrobacter freundii complex</taxon>
    </lineage>
</organism>
<name>A0A5B0ST13_9ENTR</name>
<feature type="region of interest" description="Disordered" evidence="1">
    <location>
        <begin position="1"/>
        <end position="54"/>
    </location>
</feature>